<evidence type="ECO:0000313" key="2">
    <source>
        <dbReference type="Proteomes" id="UP001396334"/>
    </source>
</evidence>
<gene>
    <name evidence="1" type="ORF">V6N11_039512</name>
</gene>
<comment type="caution">
    <text evidence="1">The sequence shown here is derived from an EMBL/GenBank/DDBJ whole genome shotgun (WGS) entry which is preliminary data.</text>
</comment>
<protein>
    <submittedName>
        <fullName evidence="1">Uncharacterized protein</fullName>
    </submittedName>
</protein>
<evidence type="ECO:0000313" key="1">
    <source>
        <dbReference type="EMBL" id="KAK9026678.1"/>
    </source>
</evidence>
<dbReference type="EMBL" id="JBBPBN010000013">
    <property type="protein sequence ID" value="KAK9026678.1"/>
    <property type="molecule type" value="Genomic_DNA"/>
</dbReference>
<reference evidence="1 2" key="1">
    <citation type="journal article" date="2024" name="G3 (Bethesda)">
        <title>Genome assembly of Hibiscus sabdariffa L. provides insights into metabolisms of medicinal natural products.</title>
        <authorList>
            <person name="Kim T."/>
        </authorList>
    </citation>
    <scope>NUCLEOTIDE SEQUENCE [LARGE SCALE GENOMIC DNA]</scope>
    <source>
        <strain evidence="1">TK-2024</strain>
        <tissue evidence="1">Old leaves</tissue>
    </source>
</reference>
<organism evidence="1 2">
    <name type="scientific">Hibiscus sabdariffa</name>
    <name type="common">roselle</name>
    <dbReference type="NCBI Taxonomy" id="183260"/>
    <lineage>
        <taxon>Eukaryota</taxon>
        <taxon>Viridiplantae</taxon>
        <taxon>Streptophyta</taxon>
        <taxon>Embryophyta</taxon>
        <taxon>Tracheophyta</taxon>
        <taxon>Spermatophyta</taxon>
        <taxon>Magnoliopsida</taxon>
        <taxon>eudicotyledons</taxon>
        <taxon>Gunneridae</taxon>
        <taxon>Pentapetalae</taxon>
        <taxon>rosids</taxon>
        <taxon>malvids</taxon>
        <taxon>Malvales</taxon>
        <taxon>Malvaceae</taxon>
        <taxon>Malvoideae</taxon>
        <taxon>Hibiscus</taxon>
    </lineage>
</organism>
<proteinExistence type="predicted"/>
<name>A0ABR2SP13_9ROSI</name>
<sequence length="117" mass="12715">MVTYFHGNPEIQAADGLQTLFLMNPPYVHYSDTPPPSPNNLVFLDSNSISPHVPPSHTQQFVGIPLHASTSAANQDPGSHEISPCMVSFSASITTCTTLLTFREQPVKSHTLKRSSP</sequence>
<accession>A0ABR2SP13</accession>
<dbReference type="Proteomes" id="UP001396334">
    <property type="component" value="Unassembled WGS sequence"/>
</dbReference>
<keyword evidence="2" id="KW-1185">Reference proteome</keyword>